<comment type="caution">
    <text evidence="6">Lacks conserved residue(s) required for the propagation of feature annotation.</text>
</comment>
<keyword evidence="9" id="KW-1185">Reference proteome</keyword>
<evidence type="ECO:0000313" key="9">
    <source>
        <dbReference type="Proteomes" id="UP001652409"/>
    </source>
</evidence>
<evidence type="ECO:0000313" key="8">
    <source>
        <dbReference type="EMBL" id="MCU6764523.1"/>
    </source>
</evidence>
<dbReference type="PRINTS" id="PR02008">
    <property type="entry name" value="RCMTFAMILY"/>
</dbReference>
<comment type="similarity">
    <text evidence="6">Belongs to the class I-like SAM-binding methyltransferase superfamily. RsmB/NOP family.</text>
</comment>
<dbReference type="Pfam" id="PF17125">
    <property type="entry name" value="Methyltr_RsmF_N"/>
    <property type="match status" value="1"/>
</dbReference>
<organism evidence="8 9">
    <name type="scientific">Blautia ammoniilytica</name>
    <dbReference type="NCBI Taxonomy" id="2981782"/>
    <lineage>
        <taxon>Bacteria</taxon>
        <taxon>Bacillati</taxon>
        <taxon>Bacillota</taxon>
        <taxon>Clostridia</taxon>
        <taxon>Lachnospirales</taxon>
        <taxon>Lachnospiraceae</taxon>
        <taxon>Blautia</taxon>
    </lineage>
</organism>
<dbReference type="NCBIfam" id="TIGR00446">
    <property type="entry name" value="nop2p"/>
    <property type="match status" value="1"/>
</dbReference>
<dbReference type="InterPro" id="IPR023267">
    <property type="entry name" value="RCMT"/>
</dbReference>
<keyword evidence="3 6" id="KW-0808">Transferase</keyword>
<accession>A0ABT2TQM3</accession>
<dbReference type="InterPro" id="IPR011023">
    <property type="entry name" value="Nop2p"/>
</dbReference>
<dbReference type="Gene3D" id="3.40.50.150">
    <property type="entry name" value="Vaccinia Virus protein VP39"/>
    <property type="match status" value="1"/>
</dbReference>
<dbReference type="InterPro" id="IPR001678">
    <property type="entry name" value="MeTrfase_RsmB-F_NOP2_dom"/>
</dbReference>
<protein>
    <submittedName>
        <fullName evidence="8">RsmF rRNA methyltransferase first C-terminal domain-containing protein</fullName>
    </submittedName>
</protein>
<dbReference type="InterPro" id="IPR029063">
    <property type="entry name" value="SAM-dependent_MTases_sf"/>
</dbReference>
<dbReference type="InterPro" id="IPR027391">
    <property type="entry name" value="Nol1_Nop2_Fmu_2"/>
</dbReference>
<dbReference type="InterPro" id="IPR031341">
    <property type="entry name" value="Methyltr_RsmF_N"/>
</dbReference>
<gene>
    <name evidence="8" type="ORF">OCV61_03750</name>
</gene>
<keyword evidence="2 6" id="KW-0489">Methyltransferase</keyword>
<feature type="binding site" evidence="6">
    <location>
        <position position="183"/>
    </location>
    <ligand>
        <name>S-adenosyl-L-methionine</name>
        <dbReference type="ChEBI" id="CHEBI:59789"/>
    </ligand>
</feature>
<dbReference type="Proteomes" id="UP001652409">
    <property type="component" value="Unassembled WGS sequence"/>
</dbReference>
<dbReference type="PROSITE" id="PS51686">
    <property type="entry name" value="SAM_MT_RSMB_NOP"/>
    <property type="match status" value="1"/>
</dbReference>
<keyword evidence="5 6" id="KW-0694">RNA-binding</keyword>
<feature type="active site" description="Nucleophile" evidence="6">
    <location>
        <position position="236"/>
    </location>
</feature>
<dbReference type="Gene3D" id="3.30.70.1170">
    <property type="entry name" value="Sun protein, domain 3"/>
    <property type="match status" value="1"/>
</dbReference>
<dbReference type="RefSeq" id="WP_158420717.1">
    <property type="nucleotide sequence ID" value="NZ_JAOQJL010000005.1"/>
</dbReference>
<feature type="binding site" evidence="6">
    <location>
        <position position="138"/>
    </location>
    <ligand>
        <name>S-adenosyl-L-methionine</name>
        <dbReference type="ChEBI" id="CHEBI:59789"/>
    </ligand>
</feature>
<evidence type="ECO:0000256" key="4">
    <source>
        <dbReference type="ARBA" id="ARBA00022691"/>
    </source>
</evidence>
<dbReference type="PANTHER" id="PTHR22807">
    <property type="entry name" value="NOP2 YEAST -RELATED NOL1/NOP2/FMU SUN DOMAIN-CONTAINING"/>
    <property type="match status" value="1"/>
</dbReference>
<dbReference type="CDD" id="cd02440">
    <property type="entry name" value="AdoMet_MTases"/>
    <property type="match status" value="1"/>
</dbReference>
<evidence type="ECO:0000256" key="3">
    <source>
        <dbReference type="ARBA" id="ARBA00022679"/>
    </source>
</evidence>
<dbReference type="CDD" id="cd21147">
    <property type="entry name" value="RsmF_methylt_CTD1"/>
    <property type="match status" value="1"/>
</dbReference>
<feature type="domain" description="SAM-dependent MTase RsmB/NOP-type" evidence="7">
    <location>
        <begin position="27"/>
        <end position="306"/>
    </location>
</feature>
<comment type="caution">
    <text evidence="8">The sequence shown here is derived from an EMBL/GenBank/DDBJ whole genome shotgun (WGS) entry which is preliminary data.</text>
</comment>
<dbReference type="GO" id="GO:0032259">
    <property type="term" value="P:methylation"/>
    <property type="evidence" value="ECO:0007669"/>
    <property type="project" value="UniProtKB-KW"/>
</dbReference>
<keyword evidence="4 6" id="KW-0949">S-adenosyl-L-methionine</keyword>
<dbReference type="InterPro" id="IPR049560">
    <property type="entry name" value="MeTrfase_RsmB-F_NOP2_cat"/>
</dbReference>
<evidence type="ECO:0000259" key="7">
    <source>
        <dbReference type="PROSITE" id="PS51686"/>
    </source>
</evidence>
<dbReference type="InterPro" id="IPR031340">
    <property type="entry name" value="RsmF_methylt_CI"/>
</dbReference>
<feature type="binding site" evidence="6">
    <location>
        <begin position="114"/>
        <end position="120"/>
    </location>
    <ligand>
        <name>S-adenosyl-L-methionine</name>
        <dbReference type="ChEBI" id="CHEBI:59789"/>
    </ligand>
</feature>
<dbReference type="PANTHER" id="PTHR22807:SF30">
    <property type="entry name" value="28S RRNA (CYTOSINE(4447)-C(5))-METHYLTRANSFERASE-RELATED"/>
    <property type="match status" value="1"/>
</dbReference>
<proteinExistence type="inferred from homology"/>
<evidence type="ECO:0000256" key="1">
    <source>
        <dbReference type="ARBA" id="ARBA00022490"/>
    </source>
</evidence>
<reference evidence="8 9" key="1">
    <citation type="journal article" date="2021" name="ISME Commun">
        <title>Automated analysis of genomic sequences facilitates high-throughput and comprehensive description of bacteria.</title>
        <authorList>
            <person name="Hitch T.C.A."/>
        </authorList>
    </citation>
    <scope>NUCLEOTIDE SEQUENCE [LARGE SCALE GENOMIC DNA]</scope>
    <source>
        <strain evidence="8 9">Sanger_23</strain>
    </source>
</reference>
<dbReference type="Pfam" id="PF13636">
    <property type="entry name" value="Methyltranf_PUA"/>
    <property type="match status" value="1"/>
</dbReference>
<dbReference type="EMBL" id="JAOQJL010000005">
    <property type="protein sequence ID" value="MCU6764523.1"/>
    <property type="molecule type" value="Genomic_DNA"/>
</dbReference>
<dbReference type="Pfam" id="PF01189">
    <property type="entry name" value="Methyltr_RsmB-F"/>
    <property type="match status" value="1"/>
</dbReference>
<dbReference type="SUPFAM" id="SSF53335">
    <property type="entry name" value="S-adenosyl-L-methionine-dependent methyltransferases"/>
    <property type="match status" value="1"/>
</dbReference>
<dbReference type="Pfam" id="PF17126">
    <property type="entry name" value="RsmF_methylt_CI"/>
    <property type="match status" value="1"/>
</dbReference>
<dbReference type="Gene3D" id="2.30.130.60">
    <property type="match status" value="1"/>
</dbReference>
<dbReference type="GO" id="GO:0008168">
    <property type="term" value="F:methyltransferase activity"/>
    <property type="evidence" value="ECO:0007669"/>
    <property type="project" value="UniProtKB-KW"/>
</dbReference>
<name>A0ABT2TQM3_9FIRM</name>
<evidence type="ECO:0000256" key="6">
    <source>
        <dbReference type="PROSITE-ProRule" id="PRU01023"/>
    </source>
</evidence>
<evidence type="ECO:0000256" key="5">
    <source>
        <dbReference type="ARBA" id="ARBA00022884"/>
    </source>
</evidence>
<keyword evidence="1" id="KW-0963">Cytoplasm</keyword>
<evidence type="ECO:0000256" key="2">
    <source>
        <dbReference type="ARBA" id="ARBA00022603"/>
    </source>
</evidence>
<sequence length="467" mass="52397">MNDDLKYLPEEFLNRMNNMLGDDFQAFLNSYQQPRTFGLRVNTAKISCEEFEKIVPFPISPIPWIPGGYFYPENVRPSKCAFYQAGLYYLQEPSAMTPVSRLLPKPGEYILDMCAAPGGKATALGAALKGHGLLVANDISTSRARALLRNIELFGIPNSFVTSTAPKDLVPCFPEFFHKIILDAPCSGEGMFRKDEALAKDWSPAKSQELSLIQRELILQAADMLRPGGYLLYSTCTFAPQEDEGTVSYLLENRPDMELVEMPGYEGFSDGVPAWGKGQPQLTRCVRIFPHKMNGEGHFMALLHKPGQTISEISPVFTKPNRTAFEYIDAFFREIGLKSLGGQPFDWNRVEIKGDKVYYLPPVSCSIRRINFLRNGLYMGDLKKNRFEPSQPLALALHKGEVSSVITLPVQDQRLERYLKGETLLINPEEAASPKGWQLLCVEGYPLGFGKLVGQTLKNKYPSGWRL</sequence>